<sequence length="1225" mass="134854" precursor="true">MASLEISLLSGKTQKIELSKKQPISIGSHTSNDLQIEGVASMQCRISWNKKGYEILAATSDGIDVNGTMSGRTLLNDGDLIRIGEADILFLDEVDLLDLASPLPDTSDNQNESSMYDLQPISKDELEAELRSPPKPQEKNSPSRSKSTKESSRKQEAKSAKNKVSKSKKEKKVSKKIEPLPVEELPADDDLDLESAAELLEAGSSIETPQAPERTFLSRTSDHASDEIEGTSETAETENKSTLSLKDRIRKRSSKNAVRPGERQITRSPLVLSLTGGGILLALTALTFWFIIGRDTAKRHFDAAVQEMEAGKYSQAIQLFEKFQENYSKSDYVDEARILLSKSLVEKEISGSTPAWKSGLEATDQFIKKHRDDSDFKSQHPIIADYGQRIALGSVETASRTKDRDLLVVSKNAEKILTRYSPQDVPPTETLAKIKAGYEKAEAEILRKEVFDVAVLEIEEAIKQKKTLKALKRRRHLLDRYPYYNNDRKMSTVLDQILEVEKGLIKINNEPVAASNEEYPETFPQVVTLALHTRSRSNAISDGRNVFALANGSCFGIDSITGDPIWQRPIGLDAPFTPLTVTGAEPALLLYDSRHQELICVSQKNGKLIWRQAMPSRPTGHPLIHQGLIVVSCDSGDLLSLDLLSGNLVSQIKFAQPLIGAPGLVYGEQAVAVAGHEAVVYLVSLRPFECKRVTALGHRPGTIQIPIIPMGKLLLVCENDRADSALLHVLDGNGENASLNELEQYRIKGHVQSPPVLRGKQLFFPTVPERITAFTVTDEEGKRKLTEIASYQLQDPLSCQIYLSAGSGGQLWMSSSALRKFTLLNSGIKLDKKKIADGLGAQPMQLIGNNLYLARRLLSSNSVIFTIANRDEMSSSWKSILGTDILATYSAGDSGLVCVTSDGDIFRIRDKDFEPSASKFKERTITQLKLPEGLTEPLKTTQLSDGKIAVYCGSPEPTLWILNSFGQLEQTIPLKAPLDTLPILIGDGIALPFHKKISVYRKGRGLNTVQDFVLPDDVDAKINWKQLIPISKDQCIALTSSGQIFTLQYRTTPARHLAVVSMTDNKQPIDFNAGISNNFIAISDASGQLQLLDAKTGQPKEKLQLASPAANDLWITKDLLFVESKQNLSCFDISNGLQKRWDLKLSDSSLTGQPSMYADQILLTLRNGTLITVEAKTGKIQTEFNTPLPTSGATVNLDQIMLVPTVDGSLYRIDQVLQQKGQASL</sequence>
<feature type="compositionally biased region" description="Basic and acidic residues" evidence="1">
    <location>
        <begin position="128"/>
        <end position="138"/>
    </location>
</feature>
<feature type="transmembrane region" description="Helical" evidence="2">
    <location>
        <begin position="270"/>
        <end position="292"/>
    </location>
</feature>
<organism evidence="4 5">
    <name type="scientific">Gimesia aquarii</name>
    <dbReference type="NCBI Taxonomy" id="2527964"/>
    <lineage>
        <taxon>Bacteria</taxon>
        <taxon>Pseudomonadati</taxon>
        <taxon>Planctomycetota</taxon>
        <taxon>Planctomycetia</taxon>
        <taxon>Planctomycetales</taxon>
        <taxon>Planctomycetaceae</taxon>
        <taxon>Gimesia</taxon>
    </lineage>
</organism>
<name>A0A517WZU6_9PLAN</name>
<dbReference type="Proteomes" id="UP000318384">
    <property type="component" value="Chromosome"/>
</dbReference>
<dbReference type="PANTHER" id="PTHR34512">
    <property type="entry name" value="CELL SURFACE PROTEIN"/>
    <property type="match status" value="1"/>
</dbReference>
<dbReference type="Gene3D" id="1.25.40.10">
    <property type="entry name" value="Tetratricopeptide repeat domain"/>
    <property type="match status" value="1"/>
</dbReference>
<feature type="compositionally biased region" description="Basic residues" evidence="1">
    <location>
        <begin position="160"/>
        <end position="174"/>
    </location>
</feature>
<dbReference type="PANTHER" id="PTHR34512:SF30">
    <property type="entry name" value="OUTER MEMBRANE PROTEIN ASSEMBLY FACTOR BAMB"/>
    <property type="match status" value="1"/>
</dbReference>
<dbReference type="SUPFAM" id="SSF49879">
    <property type="entry name" value="SMAD/FHA domain"/>
    <property type="match status" value="1"/>
</dbReference>
<dbReference type="InterPro" id="IPR011990">
    <property type="entry name" value="TPR-like_helical_dom_sf"/>
</dbReference>
<dbReference type="AlphaFoldDB" id="A0A517WZU6"/>
<feature type="compositionally biased region" description="Basic and acidic residues" evidence="1">
    <location>
        <begin position="147"/>
        <end position="159"/>
    </location>
</feature>
<dbReference type="OrthoDB" id="220723at2"/>
<feature type="domain" description="Pyrrolo-quinoline quinone repeat" evidence="3">
    <location>
        <begin position="1074"/>
        <end position="1212"/>
    </location>
</feature>
<evidence type="ECO:0000313" key="5">
    <source>
        <dbReference type="Proteomes" id="UP000318384"/>
    </source>
</evidence>
<reference evidence="4 5" key="1">
    <citation type="submission" date="2019-03" db="EMBL/GenBank/DDBJ databases">
        <title>Deep-cultivation of Planctomycetes and their phenomic and genomic characterization uncovers novel biology.</title>
        <authorList>
            <person name="Wiegand S."/>
            <person name="Jogler M."/>
            <person name="Boedeker C."/>
            <person name="Pinto D."/>
            <person name="Vollmers J."/>
            <person name="Rivas-Marin E."/>
            <person name="Kohn T."/>
            <person name="Peeters S.H."/>
            <person name="Heuer A."/>
            <person name="Rast P."/>
            <person name="Oberbeckmann S."/>
            <person name="Bunk B."/>
            <person name="Jeske O."/>
            <person name="Meyerdierks A."/>
            <person name="Storesund J.E."/>
            <person name="Kallscheuer N."/>
            <person name="Luecker S."/>
            <person name="Lage O.M."/>
            <person name="Pohl T."/>
            <person name="Merkel B.J."/>
            <person name="Hornburger P."/>
            <person name="Mueller R.-W."/>
            <person name="Bruemmer F."/>
            <person name="Labrenz M."/>
            <person name="Spormann A.M."/>
            <person name="Op den Camp H."/>
            <person name="Overmann J."/>
            <person name="Amann R."/>
            <person name="Jetten M.S.M."/>
            <person name="Mascher T."/>
            <person name="Medema M.H."/>
            <person name="Devos D.P."/>
            <person name="Kaster A.-K."/>
            <person name="Ovreas L."/>
            <person name="Rohde M."/>
            <person name="Galperin M.Y."/>
            <person name="Jogler C."/>
        </authorList>
    </citation>
    <scope>NUCLEOTIDE SEQUENCE [LARGE SCALE GENOMIC DNA]</scope>
    <source>
        <strain evidence="4 5">V202</strain>
    </source>
</reference>
<feature type="region of interest" description="Disordered" evidence="1">
    <location>
        <begin position="128"/>
        <end position="189"/>
    </location>
</feature>
<dbReference type="Gene3D" id="2.130.10.10">
    <property type="entry name" value="YVTN repeat-like/Quinoprotein amine dehydrogenase"/>
    <property type="match status" value="2"/>
</dbReference>
<protein>
    <submittedName>
        <fullName evidence="4">Outer membrane biogenesis protein BamB</fullName>
    </submittedName>
</protein>
<dbReference type="InterPro" id="IPR002372">
    <property type="entry name" value="PQQ_rpt_dom"/>
</dbReference>
<dbReference type="Gene3D" id="2.60.200.20">
    <property type="match status" value="1"/>
</dbReference>
<dbReference type="EMBL" id="CP037422">
    <property type="protein sequence ID" value="QDU10776.1"/>
    <property type="molecule type" value="Genomic_DNA"/>
</dbReference>
<dbReference type="SUPFAM" id="SSF50998">
    <property type="entry name" value="Quinoprotein alcohol dehydrogenase-like"/>
    <property type="match status" value="1"/>
</dbReference>
<feature type="region of interest" description="Disordered" evidence="1">
    <location>
        <begin position="202"/>
        <end position="261"/>
    </location>
</feature>
<dbReference type="CDD" id="cd00060">
    <property type="entry name" value="FHA"/>
    <property type="match status" value="1"/>
</dbReference>
<evidence type="ECO:0000256" key="1">
    <source>
        <dbReference type="SAM" id="MobiDB-lite"/>
    </source>
</evidence>
<keyword evidence="2" id="KW-0812">Transmembrane</keyword>
<accession>A0A517WZU6</accession>
<dbReference type="InterPro" id="IPR015943">
    <property type="entry name" value="WD40/YVTN_repeat-like_dom_sf"/>
</dbReference>
<keyword evidence="2" id="KW-1133">Transmembrane helix</keyword>
<evidence type="ECO:0000259" key="3">
    <source>
        <dbReference type="Pfam" id="PF13360"/>
    </source>
</evidence>
<keyword evidence="2" id="KW-0472">Membrane</keyword>
<keyword evidence="5" id="KW-1185">Reference proteome</keyword>
<gene>
    <name evidence="4" type="ORF">V202x_41890</name>
</gene>
<dbReference type="InterPro" id="IPR008984">
    <property type="entry name" value="SMAD_FHA_dom_sf"/>
</dbReference>
<dbReference type="Pfam" id="PF13360">
    <property type="entry name" value="PQQ_2"/>
    <property type="match status" value="2"/>
</dbReference>
<evidence type="ECO:0000256" key="2">
    <source>
        <dbReference type="SAM" id="Phobius"/>
    </source>
</evidence>
<dbReference type="RefSeq" id="WP_145178662.1">
    <property type="nucleotide sequence ID" value="NZ_CP037422.1"/>
</dbReference>
<feature type="domain" description="Pyrrolo-quinoline quinone repeat" evidence="3">
    <location>
        <begin position="535"/>
        <end position="647"/>
    </location>
</feature>
<evidence type="ECO:0000313" key="4">
    <source>
        <dbReference type="EMBL" id="QDU10776.1"/>
    </source>
</evidence>
<proteinExistence type="predicted"/>
<dbReference type="InterPro" id="IPR011047">
    <property type="entry name" value="Quinoprotein_ADH-like_sf"/>
</dbReference>